<feature type="binding site" evidence="9">
    <location>
        <position position="61"/>
    </location>
    <ligand>
        <name>Mg(2+)</name>
        <dbReference type="ChEBI" id="CHEBI:18420"/>
        <label>1</label>
    </ligand>
</feature>
<keyword evidence="12" id="KW-1185">Reference proteome</keyword>
<dbReference type="PROSITE" id="PS00629">
    <property type="entry name" value="IMP_1"/>
    <property type="match status" value="1"/>
</dbReference>
<feature type="binding site" evidence="9">
    <location>
        <position position="83"/>
    </location>
    <ligand>
        <name>Mg(2+)</name>
        <dbReference type="ChEBI" id="CHEBI:18420"/>
        <label>1</label>
    </ligand>
</feature>
<dbReference type="GO" id="GO:0008441">
    <property type="term" value="F:3'(2'),5'-bisphosphate nucleotidase activity"/>
    <property type="evidence" value="ECO:0007669"/>
    <property type="project" value="UniProtKB-UniRule"/>
</dbReference>
<dbReference type="InterPro" id="IPR020583">
    <property type="entry name" value="Inositol_monoP_metal-BS"/>
</dbReference>
<feature type="binding site" evidence="10">
    <location>
        <position position="81"/>
    </location>
    <ligand>
        <name>Mg(2+)</name>
        <dbReference type="ChEBI" id="CHEBI:18420"/>
        <label>1</label>
        <note>catalytic</note>
    </ligand>
</feature>
<dbReference type="Pfam" id="PF00459">
    <property type="entry name" value="Inositol_P"/>
    <property type="match status" value="1"/>
</dbReference>
<evidence type="ECO:0000313" key="11">
    <source>
        <dbReference type="EMBL" id="OMH40715.1"/>
    </source>
</evidence>
<feature type="binding site" evidence="9">
    <location>
        <begin position="83"/>
        <end position="86"/>
    </location>
    <ligand>
        <name>substrate</name>
    </ligand>
</feature>
<comment type="function">
    <text evidence="9">Converts adenosine-3',5'-bisphosphate (PAP) to AMP.</text>
</comment>
<comment type="similarity">
    <text evidence="2 9">Belongs to the inositol monophosphatase superfamily. CysQ family.</text>
</comment>
<evidence type="ECO:0000256" key="6">
    <source>
        <dbReference type="ARBA" id="ARBA00022801"/>
    </source>
</evidence>
<dbReference type="GO" id="GO:0050427">
    <property type="term" value="P:3'-phosphoadenosine 5'-phosphosulfate metabolic process"/>
    <property type="evidence" value="ECO:0007669"/>
    <property type="project" value="TreeGrafter"/>
</dbReference>
<feature type="binding site" evidence="9">
    <location>
        <position position="229"/>
    </location>
    <ligand>
        <name>substrate</name>
    </ligand>
</feature>
<reference evidence="11 12" key="1">
    <citation type="submission" date="2016-10" db="EMBL/GenBank/DDBJ databases">
        <title>Genome sequence of a sulfur-reducing bacterium Desulfurobacterium indicum K6013.</title>
        <authorList>
            <person name="Cao J."/>
            <person name="Shao Z."/>
            <person name="Alain K."/>
            <person name="Jebbar M."/>
        </authorList>
    </citation>
    <scope>NUCLEOTIDE SEQUENCE [LARGE SCALE GENOMIC DNA]</scope>
    <source>
        <strain evidence="11 12">K6013</strain>
    </source>
</reference>
<comment type="subcellular location">
    <subcellularLocation>
        <location evidence="9">Cell membrane</location>
        <topology evidence="9">Peripheral membrane protein</topology>
        <orientation evidence="9">Cytoplasmic side</orientation>
    </subcellularLocation>
</comment>
<feature type="binding site" evidence="9">
    <location>
        <position position="84"/>
    </location>
    <ligand>
        <name>Mg(2+)</name>
        <dbReference type="ChEBI" id="CHEBI:18420"/>
        <label>2</label>
    </ligand>
</feature>
<comment type="caution">
    <text evidence="11">The sequence shown here is derived from an EMBL/GenBank/DDBJ whole genome shotgun (WGS) entry which is preliminary data.</text>
</comment>
<evidence type="ECO:0000256" key="2">
    <source>
        <dbReference type="ARBA" id="ARBA00005289"/>
    </source>
</evidence>
<evidence type="ECO:0000256" key="3">
    <source>
        <dbReference type="ARBA" id="ARBA00022475"/>
    </source>
</evidence>
<dbReference type="InterPro" id="IPR006240">
    <property type="entry name" value="CysQ"/>
</dbReference>
<feature type="binding site" evidence="9">
    <location>
        <position position="61"/>
    </location>
    <ligand>
        <name>substrate</name>
    </ligand>
</feature>
<dbReference type="GO" id="GO:0000287">
    <property type="term" value="F:magnesium ion binding"/>
    <property type="evidence" value="ECO:0007669"/>
    <property type="project" value="UniProtKB-UniRule"/>
</dbReference>
<dbReference type="RefSeq" id="WP_076712793.1">
    <property type="nucleotide sequence ID" value="NZ_MOEN01000010.1"/>
</dbReference>
<keyword evidence="8 9" id="KW-0472">Membrane</keyword>
<feature type="binding site" evidence="10">
    <location>
        <position position="229"/>
    </location>
    <ligand>
        <name>Mg(2+)</name>
        <dbReference type="ChEBI" id="CHEBI:18420"/>
        <label>1</label>
        <note>catalytic</note>
    </ligand>
</feature>
<dbReference type="AlphaFoldDB" id="A0A1R1MLM5"/>
<feature type="binding site" evidence="10">
    <location>
        <position position="61"/>
    </location>
    <ligand>
        <name>Mg(2+)</name>
        <dbReference type="ChEBI" id="CHEBI:18420"/>
        <label>1</label>
        <note>catalytic</note>
    </ligand>
</feature>
<feature type="binding site" evidence="10">
    <location>
        <position position="84"/>
    </location>
    <ligand>
        <name>Mg(2+)</name>
        <dbReference type="ChEBI" id="CHEBI:18420"/>
        <label>1</label>
        <note>catalytic</note>
    </ligand>
</feature>
<sequence>MKDLLFTAITTALKSGDTILSVYERNFEVEEKADKSPLTEADKLSHKIITSHLPDYPILSEEGKEIPYEERSGWQRFWLIDPLDGTKEFIKRNGEFTVNIALVENGKPVLGVVYAPVVKTLYFASTEVGAFKVENGDFSFLKEATSPEKFWEEIEKIAVKLPISKEREEVVVVASRSHRNSETEAFIKDLEEKFGKVKTVSKGSSLKLCLVAEGVADVYPRIAPTMEWDTAAGQAVVEVAGGRVVNYETGRPLVYNKRDLLNPYFIVFRKGFVL</sequence>
<feature type="binding site" evidence="9">
    <location>
        <position position="229"/>
    </location>
    <ligand>
        <name>Mg(2+)</name>
        <dbReference type="ChEBI" id="CHEBI:18420"/>
        <label>2</label>
    </ligand>
</feature>
<dbReference type="Proteomes" id="UP000187408">
    <property type="component" value="Unassembled WGS sequence"/>
</dbReference>
<proteinExistence type="inferred from homology"/>
<keyword evidence="3 9" id="KW-1003">Cell membrane</keyword>
<dbReference type="InterPro" id="IPR020550">
    <property type="entry name" value="Inositol_monophosphatase_CS"/>
</dbReference>
<dbReference type="STRING" id="1914305.BLW93_03835"/>
<dbReference type="GO" id="GO:0046854">
    <property type="term" value="P:phosphatidylinositol phosphate biosynthetic process"/>
    <property type="evidence" value="ECO:0007669"/>
    <property type="project" value="InterPro"/>
</dbReference>
<keyword evidence="7 9" id="KW-0460">Magnesium</keyword>
<evidence type="ECO:0000256" key="7">
    <source>
        <dbReference type="ARBA" id="ARBA00022842"/>
    </source>
</evidence>
<dbReference type="OrthoDB" id="9772456at2"/>
<protein>
    <recommendedName>
        <fullName evidence="9">3'(2'),5'-bisphosphate nucleotidase CysQ</fullName>
        <ecNumber evidence="9">3.1.3.7</ecNumber>
    </recommendedName>
    <alternativeName>
        <fullName evidence="9">3'(2'),5-bisphosphonucleoside 3'(2')-phosphohydrolase</fullName>
    </alternativeName>
    <alternativeName>
        <fullName evidence="9">3'-phosphoadenosine 5'-phosphate phosphatase</fullName>
        <shortName evidence="9">PAP phosphatase</shortName>
    </alternativeName>
</protein>
<evidence type="ECO:0000256" key="4">
    <source>
        <dbReference type="ARBA" id="ARBA00022519"/>
    </source>
</evidence>
<dbReference type="GO" id="GO:0005886">
    <property type="term" value="C:plasma membrane"/>
    <property type="evidence" value="ECO:0007669"/>
    <property type="project" value="UniProtKB-SubCell"/>
</dbReference>
<dbReference type="HAMAP" id="MF_02095">
    <property type="entry name" value="CysQ"/>
    <property type="match status" value="1"/>
</dbReference>
<dbReference type="PROSITE" id="PS00630">
    <property type="entry name" value="IMP_2"/>
    <property type="match status" value="1"/>
</dbReference>
<gene>
    <name evidence="9" type="primary">cysQ</name>
    <name evidence="11" type="ORF">BLW93_03835</name>
</gene>
<dbReference type="GO" id="GO:0000103">
    <property type="term" value="P:sulfate assimilation"/>
    <property type="evidence" value="ECO:0007669"/>
    <property type="project" value="TreeGrafter"/>
</dbReference>
<dbReference type="CDD" id="cd01638">
    <property type="entry name" value="CysQ"/>
    <property type="match status" value="1"/>
</dbReference>
<name>A0A1R1MLM5_9BACT</name>
<dbReference type="PANTHER" id="PTHR43028:SF5">
    <property type="entry name" value="3'(2'),5'-BISPHOSPHATE NUCLEOTIDASE 1"/>
    <property type="match status" value="1"/>
</dbReference>
<organism evidence="11 12">
    <name type="scientific">Desulfurobacterium indicum</name>
    <dbReference type="NCBI Taxonomy" id="1914305"/>
    <lineage>
        <taxon>Bacteria</taxon>
        <taxon>Pseudomonadati</taxon>
        <taxon>Aquificota</taxon>
        <taxon>Aquificia</taxon>
        <taxon>Desulfurobacteriales</taxon>
        <taxon>Desulfurobacteriaceae</taxon>
        <taxon>Desulfurobacterium</taxon>
    </lineage>
</organism>
<dbReference type="PANTHER" id="PTHR43028">
    <property type="entry name" value="3'(2'),5'-BISPHOSPHATE NUCLEOTIDASE 1"/>
    <property type="match status" value="1"/>
</dbReference>
<comment type="cofactor">
    <cofactor evidence="9 10">
        <name>Mg(2+)</name>
        <dbReference type="ChEBI" id="CHEBI:18420"/>
    </cofactor>
</comment>
<feature type="binding site" evidence="9">
    <location>
        <position position="81"/>
    </location>
    <ligand>
        <name>Mg(2+)</name>
        <dbReference type="ChEBI" id="CHEBI:18420"/>
        <label>1</label>
    </ligand>
</feature>
<dbReference type="PRINTS" id="PR00377">
    <property type="entry name" value="IMPHPHTASES"/>
</dbReference>
<keyword evidence="6 9" id="KW-0378">Hydrolase</keyword>
<accession>A0A1R1MLM5</accession>
<keyword evidence="4" id="KW-0997">Cell inner membrane</keyword>
<dbReference type="NCBIfam" id="TIGR01331">
    <property type="entry name" value="bisphos_cysQ"/>
    <property type="match status" value="1"/>
</dbReference>
<dbReference type="EC" id="3.1.3.7" evidence="9"/>
<comment type="catalytic activity">
    <reaction evidence="1 9">
        <text>adenosine 3',5'-bisphosphate + H2O = AMP + phosphate</text>
        <dbReference type="Rhea" id="RHEA:10040"/>
        <dbReference type="ChEBI" id="CHEBI:15377"/>
        <dbReference type="ChEBI" id="CHEBI:43474"/>
        <dbReference type="ChEBI" id="CHEBI:58343"/>
        <dbReference type="ChEBI" id="CHEBI:456215"/>
        <dbReference type="EC" id="3.1.3.7"/>
    </reaction>
</comment>
<dbReference type="SUPFAM" id="SSF56655">
    <property type="entry name" value="Carbohydrate phosphatase"/>
    <property type="match status" value="1"/>
</dbReference>
<evidence type="ECO:0000313" key="12">
    <source>
        <dbReference type="Proteomes" id="UP000187408"/>
    </source>
</evidence>
<evidence type="ECO:0000256" key="8">
    <source>
        <dbReference type="ARBA" id="ARBA00023136"/>
    </source>
</evidence>
<evidence type="ECO:0000256" key="1">
    <source>
        <dbReference type="ARBA" id="ARBA00001625"/>
    </source>
</evidence>
<evidence type="ECO:0000256" key="9">
    <source>
        <dbReference type="HAMAP-Rule" id="MF_02095"/>
    </source>
</evidence>
<dbReference type="Gene3D" id="3.40.190.80">
    <property type="match status" value="1"/>
</dbReference>
<dbReference type="Gene3D" id="3.30.540.10">
    <property type="entry name" value="Fructose-1,6-Bisphosphatase, subunit A, domain 1"/>
    <property type="match status" value="1"/>
</dbReference>
<dbReference type="EMBL" id="MOEN01000010">
    <property type="protein sequence ID" value="OMH40715.1"/>
    <property type="molecule type" value="Genomic_DNA"/>
</dbReference>
<feature type="binding site" evidence="9">
    <location>
        <position position="81"/>
    </location>
    <ligand>
        <name>Mg(2+)</name>
        <dbReference type="ChEBI" id="CHEBI:18420"/>
        <label>2</label>
    </ligand>
</feature>
<evidence type="ECO:0000256" key="10">
    <source>
        <dbReference type="PIRSR" id="PIRSR600760-2"/>
    </source>
</evidence>
<dbReference type="InterPro" id="IPR000760">
    <property type="entry name" value="Inositol_monophosphatase-like"/>
</dbReference>
<evidence type="ECO:0000256" key="5">
    <source>
        <dbReference type="ARBA" id="ARBA00022723"/>
    </source>
</evidence>
<dbReference type="FunFam" id="3.40.190.80:FF:000005">
    <property type="entry name" value="3'(2'),5'-bisphosphate nucleotidase CysQ"/>
    <property type="match status" value="1"/>
</dbReference>
<feature type="binding site" evidence="10">
    <location>
        <position position="83"/>
    </location>
    <ligand>
        <name>Mg(2+)</name>
        <dbReference type="ChEBI" id="CHEBI:18420"/>
        <label>1</label>
        <note>catalytic</note>
    </ligand>
</feature>
<keyword evidence="5 9" id="KW-0479">Metal-binding</keyword>
<dbReference type="InterPro" id="IPR050725">
    <property type="entry name" value="CysQ/Inositol_MonoPase"/>
</dbReference>